<evidence type="ECO:0000313" key="1">
    <source>
        <dbReference type="EMBL" id="TWH87564.1"/>
    </source>
</evidence>
<comment type="caution">
    <text evidence="1">The sequence shown here is derived from an EMBL/GenBank/DDBJ whole genome shotgun (WGS) entry which is preliminary data.</text>
</comment>
<protein>
    <submittedName>
        <fullName evidence="1">Putative ABC transport system permease protein</fullName>
    </submittedName>
</protein>
<keyword evidence="2" id="KW-1185">Reference proteome</keyword>
<name>A0A562JX83_9BACI</name>
<reference evidence="1 2" key="1">
    <citation type="journal article" date="2015" name="Stand. Genomic Sci.">
        <title>Genomic Encyclopedia of Bacterial and Archaeal Type Strains, Phase III: the genomes of soil and plant-associated and newly described type strains.</title>
        <authorList>
            <person name="Whitman W.B."/>
            <person name="Woyke T."/>
            <person name="Klenk H.P."/>
            <person name="Zhou Y."/>
            <person name="Lilburn T.G."/>
            <person name="Beck B.J."/>
            <person name="De Vos P."/>
            <person name="Vandamme P."/>
            <person name="Eisen J.A."/>
            <person name="Garrity G."/>
            <person name="Hugenholtz P."/>
            <person name="Kyrpides N.C."/>
        </authorList>
    </citation>
    <scope>NUCLEOTIDE SEQUENCE [LARGE SCALE GENOMIC DNA]</scope>
    <source>
        <strain evidence="1 2">CGMCC 1.10115</strain>
    </source>
</reference>
<organism evidence="1 2">
    <name type="scientific">Cytobacillus oceanisediminis</name>
    <dbReference type="NCBI Taxonomy" id="665099"/>
    <lineage>
        <taxon>Bacteria</taxon>
        <taxon>Bacillati</taxon>
        <taxon>Bacillota</taxon>
        <taxon>Bacilli</taxon>
        <taxon>Bacillales</taxon>
        <taxon>Bacillaceae</taxon>
        <taxon>Cytobacillus</taxon>
    </lineage>
</organism>
<dbReference type="GeneID" id="65403017"/>
<dbReference type="EMBL" id="VLKI01000004">
    <property type="protein sequence ID" value="TWH87564.1"/>
    <property type="molecule type" value="Genomic_DNA"/>
</dbReference>
<dbReference type="RefSeq" id="WP_415801794.1">
    <property type="nucleotide sequence ID" value="NZ_CBCSDC010000001.1"/>
</dbReference>
<dbReference type="AlphaFoldDB" id="A0A562JX83"/>
<sequence length="61" mass="6959">MQIFVFTVICVLVLAGLSVQTSAEKSGDLARQKLGADVKLQHDMEKMREQAMSQFREREFL</sequence>
<accession>A0A562JX83</accession>
<proteinExistence type="predicted"/>
<evidence type="ECO:0000313" key="2">
    <source>
        <dbReference type="Proteomes" id="UP000318667"/>
    </source>
</evidence>
<dbReference type="Proteomes" id="UP000318667">
    <property type="component" value="Unassembled WGS sequence"/>
</dbReference>
<gene>
    <name evidence="1" type="ORF">IQ19_01805</name>
</gene>